<protein>
    <recommendedName>
        <fullName evidence="1">Transposase IS66 central domain-containing protein</fullName>
    </recommendedName>
</protein>
<evidence type="ECO:0000259" key="1">
    <source>
        <dbReference type="Pfam" id="PF03050"/>
    </source>
</evidence>
<evidence type="ECO:0000313" key="2">
    <source>
        <dbReference type="EMBL" id="PCM58213.1"/>
    </source>
</evidence>
<gene>
    <name evidence="2" type="ORF">CP911_28860</name>
</gene>
<organism evidence="2 3">
    <name type="scientific">Klebsiella quasipneumoniae</name>
    <dbReference type="NCBI Taxonomy" id="1463165"/>
    <lineage>
        <taxon>Bacteria</taxon>
        <taxon>Pseudomonadati</taxon>
        <taxon>Pseudomonadota</taxon>
        <taxon>Gammaproteobacteria</taxon>
        <taxon>Enterobacterales</taxon>
        <taxon>Enterobacteriaceae</taxon>
        <taxon>Klebsiella/Raoultella group</taxon>
        <taxon>Klebsiella</taxon>
        <taxon>Klebsiella pneumoniae complex</taxon>
    </lineage>
</organism>
<dbReference type="AlphaFoldDB" id="A0A2A5MBA9"/>
<sequence>MNWNGGFARPPLNFSYPTCLAIATEEIAVAHQIFRSSCSITPLAVPRRCRSASWRQKGVERIGCWACAAQVHQKTQSKGKIGRAEMALTLINKLYGIERDMEEAGDAQRYQTRQSQSQAFLEQLKARLDKTPPQVTSSKCLGQAINCLASNWLKLIRYIERGTPAHRQQPCRAGEPPSHVHMTKASPVSSRYVMPTHDGVLTVSVRQSIVFPKGA</sequence>
<dbReference type="Proteomes" id="UP000217648">
    <property type="component" value="Unassembled WGS sequence"/>
</dbReference>
<evidence type="ECO:0000313" key="3">
    <source>
        <dbReference type="Proteomes" id="UP000217648"/>
    </source>
</evidence>
<dbReference type="Pfam" id="PF03050">
    <property type="entry name" value="DDE_Tnp_IS66"/>
    <property type="match status" value="1"/>
</dbReference>
<dbReference type="InterPro" id="IPR004291">
    <property type="entry name" value="Transposase_IS66_central"/>
</dbReference>
<feature type="domain" description="Transposase IS66 central" evidence="1">
    <location>
        <begin position="55"/>
        <end position="162"/>
    </location>
</feature>
<comment type="caution">
    <text evidence="2">The sequence shown here is derived from an EMBL/GenBank/DDBJ whole genome shotgun (WGS) entry which is preliminary data.</text>
</comment>
<accession>A0A2A5MBA9</accession>
<proteinExistence type="predicted"/>
<name>A0A2A5MBA9_9ENTR</name>
<dbReference type="EMBL" id="NXHG01000061">
    <property type="protein sequence ID" value="PCM58213.1"/>
    <property type="molecule type" value="Genomic_DNA"/>
</dbReference>
<reference evidence="2 3" key="1">
    <citation type="submission" date="2017-09" db="EMBL/GenBank/DDBJ databases">
        <title>Mdr eskape-Ghana.</title>
        <authorList>
            <person name="Agyepong N."/>
            <person name="Janice J."/>
            <person name="Samuelsen O."/>
            <person name="Owusu-Ofori A."/>
            <person name="Sundsfjord A."/>
            <person name="Essack S."/>
            <person name="Pedersen T."/>
        </authorList>
    </citation>
    <scope>NUCLEOTIDE SEQUENCE [LARGE SCALE GENOMIC DNA]</scope>
    <source>
        <strain evidence="2 3">46</strain>
    </source>
</reference>
<dbReference type="STRING" id="1463164.KQS06HV_380004"/>